<comment type="caution">
    <text evidence="1">The sequence shown here is derived from an EMBL/GenBank/DDBJ whole genome shotgun (WGS) entry which is preliminary data.</text>
</comment>
<evidence type="ECO:0000313" key="1">
    <source>
        <dbReference type="EMBL" id="CAG8465578.1"/>
    </source>
</evidence>
<gene>
    <name evidence="1" type="ORF">GMARGA_LOCUS522</name>
</gene>
<accession>A0ABM8VWR7</accession>
<dbReference type="EMBL" id="CAJVQB010000088">
    <property type="protein sequence ID" value="CAG8465578.1"/>
    <property type="molecule type" value="Genomic_DNA"/>
</dbReference>
<name>A0ABM8VWR7_GIGMA</name>
<dbReference type="Proteomes" id="UP000789901">
    <property type="component" value="Unassembled WGS sequence"/>
</dbReference>
<evidence type="ECO:0000313" key="2">
    <source>
        <dbReference type="Proteomes" id="UP000789901"/>
    </source>
</evidence>
<proteinExistence type="predicted"/>
<organism evidence="1 2">
    <name type="scientific">Gigaspora margarita</name>
    <dbReference type="NCBI Taxonomy" id="4874"/>
    <lineage>
        <taxon>Eukaryota</taxon>
        <taxon>Fungi</taxon>
        <taxon>Fungi incertae sedis</taxon>
        <taxon>Mucoromycota</taxon>
        <taxon>Glomeromycotina</taxon>
        <taxon>Glomeromycetes</taxon>
        <taxon>Diversisporales</taxon>
        <taxon>Gigasporaceae</taxon>
        <taxon>Gigaspora</taxon>
    </lineage>
</organism>
<protein>
    <submittedName>
        <fullName evidence="1">7409_t:CDS:1</fullName>
    </submittedName>
</protein>
<sequence length="490" mass="57235">HAAIEMYASKNNTVLILGDTSKNSDSSGYRWHISYVKNRANIVEKKRNTLPSEPVVFLLLVLIIENDQKNLQLQIHHNPDIYNAISHQCQYKLQSLNEIEVLLKTLQDDKNILCSIATKTAHNNECDQDSEFIQAIFWSYCYAFSQFAVAKNELALITACFSVFSCAKHQLCIWHVFKNIQNKLKKDIKIDEIVKTIWLNAKSYMNETWMQHKESWLAPYINNNISLNIRLFQWVESLYSKLKGVENHIIPVNRLLSIIWQQQQEHSQKLAYEIFLYQNRQMQDKTDISLEKSFLIQQEDLAVSGTYEVLAYKEHVMDPVPFQFVQAFNKLPKYHHGTFVDLMQKKNGIMLELTTKTIIEQQAKFKTINIDNTMNYNNLIILEVKYSHKSGTSQEYWFYAPECAQLASDTYNVPVIVFGANSNTSLLFLLFEQKPGLRRKPIVLHWDENDHIVLIKIKPNKSMQVLPLNPQYTPISNHLNFSTNWFDLFI</sequence>
<keyword evidence="2" id="KW-1185">Reference proteome</keyword>
<reference evidence="1 2" key="1">
    <citation type="submission" date="2021-06" db="EMBL/GenBank/DDBJ databases">
        <authorList>
            <person name="Kallberg Y."/>
            <person name="Tangrot J."/>
            <person name="Rosling A."/>
        </authorList>
    </citation>
    <scope>NUCLEOTIDE SEQUENCE [LARGE SCALE GENOMIC DNA]</scope>
    <source>
        <strain evidence="1 2">120-4 pot B 10/14</strain>
    </source>
</reference>
<feature type="non-terminal residue" evidence="1">
    <location>
        <position position="1"/>
    </location>
</feature>